<protein>
    <submittedName>
        <fullName evidence="1">Uncharacterized protein</fullName>
    </submittedName>
</protein>
<reference evidence="1" key="1">
    <citation type="submission" date="2020-02" db="EMBL/GenBank/DDBJ databases">
        <authorList>
            <person name="Meier V. D."/>
        </authorList>
    </citation>
    <scope>NUCLEOTIDE SEQUENCE</scope>
    <source>
        <strain evidence="1">AVDCRST_MAG81</strain>
    </source>
</reference>
<accession>A0A6J4V061</accession>
<sequence length="58" mass="6603">MQSRRAFTYLLSWHRVIFPEGNPSSIFTAAAFHARVRDGVGVVPLRHRHQESKTLKAA</sequence>
<evidence type="ECO:0000313" key="1">
    <source>
        <dbReference type="EMBL" id="CAA9564863.1"/>
    </source>
</evidence>
<dbReference type="AlphaFoldDB" id="A0A6J4V061"/>
<organism evidence="1">
    <name type="scientific">uncultured Synechococcales cyanobacterium</name>
    <dbReference type="NCBI Taxonomy" id="1936017"/>
    <lineage>
        <taxon>Bacteria</taxon>
        <taxon>Bacillati</taxon>
        <taxon>Cyanobacteriota</taxon>
        <taxon>Cyanophyceae</taxon>
        <taxon>Synechococcales</taxon>
        <taxon>environmental samples</taxon>
    </lineage>
</organism>
<gene>
    <name evidence="1" type="ORF">AVDCRST_MAG81-960</name>
</gene>
<name>A0A6J4V061_9CYAN</name>
<proteinExistence type="predicted"/>
<dbReference type="EMBL" id="CADCWO010000059">
    <property type="protein sequence ID" value="CAA9564863.1"/>
    <property type="molecule type" value="Genomic_DNA"/>
</dbReference>